<protein>
    <submittedName>
        <fullName evidence="3">Uncharacterized protein</fullName>
    </submittedName>
</protein>
<gene>
    <name evidence="3" type="ORF">LITE_LOCUS36277</name>
</gene>
<evidence type="ECO:0000313" key="3">
    <source>
        <dbReference type="EMBL" id="CAI0464657.1"/>
    </source>
</evidence>
<accession>A0AAV0P1X1</accession>
<comment type="similarity">
    <text evidence="1">Belongs to the UDP-glycosyltransferase family.</text>
</comment>
<keyword evidence="4" id="KW-1185">Reference proteome</keyword>
<organism evidence="3 4">
    <name type="scientific">Linum tenue</name>
    <dbReference type="NCBI Taxonomy" id="586396"/>
    <lineage>
        <taxon>Eukaryota</taxon>
        <taxon>Viridiplantae</taxon>
        <taxon>Streptophyta</taxon>
        <taxon>Embryophyta</taxon>
        <taxon>Tracheophyta</taxon>
        <taxon>Spermatophyta</taxon>
        <taxon>Magnoliopsida</taxon>
        <taxon>eudicotyledons</taxon>
        <taxon>Gunneridae</taxon>
        <taxon>Pentapetalae</taxon>
        <taxon>rosids</taxon>
        <taxon>fabids</taxon>
        <taxon>Malpighiales</taxon>
        <taxon>Linaceae</taxon>
        <taxon>Linum</taxon>
    </lineage>
</organism>
<proteinExistence type="inferred from homology"/>
<dbReference type="SUPFAM" id="SSF53756">
    <property type="entry name" value="UDP-Glycosyltransferase/glycogen phosphorylase"/>
    <property type="match status" value="1"/>
</dbReference>
<feature type="compositionally biased region" description="Basic residues" evidence="2">
    <location>
        <begin position="13"/>
        <end position="25"/>
    </location>
</feature>
<evidence type="ECO:0000313" key="4">
    <source>
        <dbReference type="Proteomes" id="UP001154282"/>
    </source>
</evidence>
<evidence type="ECO:0000256" key="1">
    <source>
        <dbReference type="ARBA" id="ARBA00009995"/>
    </source>
</evidence>
<reference evidence="3" key="1">
    <citation type="submission" date="2022-08" db="EMBL/GenBank/DDBJ databases">
        <authorList>
            <person name="Gutierrez-Valencia J."/>
        </authorList>
    </citation>
    <scope>NUCLEOTIDE SEQUENCE</scope>
</reference>
<name>A0AAV0P1X1_9ROSI</name>
<dbReference type="GO" id="GO:0080043">
    <property type="term" value="F:quercetin 3-O-glucosyltransferase activity"/>
    <property type="evidence" value="ECO:0007669"/>
    <property type="project" value="TreeGrafter"/>
</dbReference>
<evidence type="ECO:0000256" key="2">
    <source>
        <dbReference type="SAM" id="MobiDB-lite"/>
    </source>
</evidence>
<dbReference type="AlphaFoldDB" id="A0AAV0P1X1"/>
<feature type="compositionally biased region" description="Basic and acidic residues" evidence="2">
    <location>
        <begin position="1"/>
        <end position="12"/>
    </location>
</feature>
<dbReference type="PANTHER" id="PTHR11926">
    <property type="entry name" value="GLUCOSYL/GLUCURONOSYL TRANSFERASES"/>
    <property type="match status" value="1"/>
</dbReference>
<feature type="region of interest" description="Disordered" evidence="2">
    <location>
        <begin position="1"/>
        <end position="38"/>
    </location>
</feature>
<comment type="caution">
    <text evidence="3">The sequence shown here is derived from an EMBL/GenBank/DDBJ whole genome shotgun (WGS) entry which is preliminary data.</text>
</comment>
<dbReference type="Gene3D" id="3.40.50.2000">
    <property type="entry name" value="Glycogen Phosphorylase B"/>
    <property type="match status" value="1"/>
</dbReference>
<dbReference type="Proteomes" id="UP001154282">
    <property type="component" value="Unassembled WGS sequence"/>
</dbReference>
<dbReference type="GO" id="GO:0080044">
    <property type="term" value="F:quercetin 7-O-glucosyltransferase activity"/>
    <property type="evidence" value="ECO:0007669"/>
    <property type="project" value="TreeGrafter"/>
</dbReference>
<dbReference type="EMBL" id="CAMGYJ010000008">
    <property type="protein sequence ID" value="CAI0464657.1"/>
    <property type="molecule type" value="Genomic_DNA"/>
</dbReference>
<sequence>MNPGHHRPDPIHRQHRHPHRRRRERHPSPPHLRRLRGRRNRFCRGRPDLLRHVPVSGFPNPRRSSSSTEEFRPPCPLCVYDPHLPWCLDVAKTLGFIGVAFFTQSCAVDAIFSHVHDGLLNPLVQTPEMLTIPGLTPLKPRNLASFVHDASYPAFLAAMVGQFSNIHNADWVLCNLVYELETEAADWPAKLWAKQLGRLHRRFIPTSNWSATETTVSASSSRRMVLATIGFIPSRKGLLCMCHYSKAWPIWEQSKMEELCCEVEILNFKVFKFFNCHVMHLTVNYKS</sequence>
<dbReference type="PANTHER" id="PTHR11926:SF1540">
    <property type="entry name" value="GLYCOSYLTRANSFERASE"/>
    <property type="match status" value="1"/>
</dbReference>